<dbReference type="InterPro" id="IPR014017">
    <property type="entry name" value="DNA_helicase_UvrD-like_C"/>
</dbReference>
<keyword evidence="2" id="KW-0378">Hydrolase</keyword>
<evidence type="ECO:0000313" key="7">
    <source>
        <dbReference type="Proteomes" id="UP000256763"/>
    </source>
</evidence>
<dbReference type="Proteomes" id="UP000256763">
    <property type="component" value="Unassembled WGS sequence"/>
</dbReference>
<evidence type="ECO:0000256" key="1">
    <source>
        <dbReference type="ARBA" id="ARBA00022741"/>
    </source>
</evidence>
<dbReference type="GO" id="GO:0000725">
    <property type="term" value="P:recombinational repair"/>
    <property type="evidence" value="ECO:0007669"/>
    <property type="project" value="TreeGrafter"/>
</dbReference>
<dbReference type="SUPFAM" id="SSF52540">
    <property type="entry name" value="P-loop containing nucleoside triphosphate hydrolases"/>
    <property type="match status" value="1"/>
</dbReference>
<dbReference type="AlphaFoldDB" id="A0A3E0WNL8"/>
<reference evidence="7" key="1">
    <citation type="submission" date="2017-05" db="EMBL/GenBank/DDBJ databases">
        <authorList>
            <person name="Sharma S."/>
            <person name="Sidhu C."/>
            <person name="Pinnaka A.K."/>
        </authorList>
    </citation>
    <scope>NUCLEOTIDE SEQUENCE [LARGE SCALE GENOMIC DNA]</scope>
    <source>
        <strain evidence="7">AK93</strain>
    </source>
</reference>
<dbReference type="EMBL" id="NFZW01000016">
    <property type="protein sequence ID" value="RFA34398.1"/>
    <property type="molecule type" value="Genomic_DNA"/>
</dbReference>
<gene>
    <name evidence="6" type="ORF">CAL65_15275</name>
</gene>
<dbReference type="PANTHER" id="PTHR11070:SF23">
    <property type="entry name" value="RECBCD ENZYME SUBUNIT RECB"/>
    <property type="match status" value="1"/>
</dbReference>
<keyword evidence="4" id="KW-0067">ATP-binding</keyword>
<dbReference type="GO" id="GO:0005829">
    <property type="term" value="C:cytosol"/>
    <property type="evidence" value="ECO:0007669"/>
    <property type="project" value="TreeGrafter"/>
</dbReference>
<evidence type="ECO:0000256" key="3">
    <source>
        <dbReference type="ARBA" id="ARBA00022806"/>
    </source>
</evidence>
<dbReference type="Gene3D" id="3.40.50.300">
    <property type="entry name" value="P-loop containing nucleotide triphosphate hydrolases"/>
    <property type="match status" value="1"/>
</dbReference>
<evidence type="ECO:0000259" key="5">
    <source>
        <dbReference type="Pfam" id="PF13361"/>
    </source>
</evidence>
<protein>
    <recommendedName>
        <fullName evidence="5">UvrD-like helicase C-terminal domain-containing protein</fullName>
    </recommendedName>
</protein>
<feature type="domain" description="UvrD-like helicase C-terminal" evidence="5">
    <location>
        <begin position="183"/>
        <end position="280"/>
    </location>
</feature>
<proteinExistence type="predicted"/>
<sequence length="438" mass="47517">MYRRASAGRWGHRRLGAEALSGGSGAVSAAAARRCQRTAVESDGLSFLGSRRAGAVVTRGCRAWAGVAATRGDDDRHAWDKRPAAARVRRGRNGLERLGRAVSRLPPVVARSGLYALLPLVSAAGRRCRALIELSRRRTAPDQCSASGRIAAKPRNGYRRRYRRLVELVCRAPARPAADEAAELRLESDDKLVKIVTIHASKGLEYPVVFCPFLWSGGKAQEELVVSYHEPERDRQTVLDFGSPRRERALELAAEEGLAEDLRLAYVALTRAKHRCYIAWGKCNGVGESGMAWLLHSPPAGEGGPLARLRAHVNARSSDELRADLAALEAVAEGAVAVDPLPEHTGQLLAAAEVGEVLVARRFTGSLRRSWEITSFSALARHSSQAELPDYDPAPSEKPPIEFADAEGVFGFPRGGEPVRVCTTFWSIARSRSPSMPS</sequence>
<dbReference type="GO" id="GO:0016787">
    <property type="term" value="F:hydrolase activity"/>
    <property type="evidence" value="ECO:0007669"/>
    <property type="project" value="UniProtKB-KW"/>
</dbReference>
<evidence type="ECO:0000256" key="2">
    <source>
        <dbReference type="ARBA" id="ARBA00022801"/>
    </source>
</evidence>
<dbReference type="InterPro" id="IPR027417">
    <property type="entry name" value="P-loop_NTPase"/>
</dbReference>
<dbReference type="GO" id="GO:0009338">
    <property type="term" value="C:exodeoxyribonuclease V complex"/>
    <property type="evidence" value="ECO:0007669"/>
    <property type="project" value="TreeGrafter"/>
</dbReference>
<evidence type="ECO:0000313" key="6">
    <source>
        <dbReference type="EMBL" id="RFA34398.1"/>
    </source>
</evidence>
<dbReference type="InterPro" id="IPR000212">
    <property type="entry name" value="DNA_helicase_UvrD/REP"/>
</dbReference>
<keyword evidence="7" id="KW-1185">Reference proteome</keyword>
<keyword evidence="3" id="KW-0347">Helicase</keyword>
<dbReference type="Pfam" id="PF13361">
    <property type="entry name" value="UvrD_C"/>
    <property type="match status" value="1"/>
</dbReference>
<organism evidence="6 7">
    <name type="scientific">Alkalilimnicola ehrlichii</name>
    <dbReference type="NCBI Taxonomy" id="351052"/>
    <lineage>
        <taxon>Bacteria</taxon>
        <taxon>Pseudomonadati</taxon>
        <taxon>Pseudomonadota</taxon>
        <taxon>Gammaproteobacteria</taxon>
        <taxon>Chromatiales</taxon>
        <taxon>Ectothiorhodospiraceae</taxon>
        <taxon>Alkalilimnicola</taxon>
    </lineage>
</organism>
<evidence type="ECO:0000256" key="4">
    <source>
        <dbReference type="ARBA" id="ARBA00022840"/>
    </source>
</evidence>
<dbReference type="GO" id="GO:0003677">
    <property type="term" value="F:DNA binding"/>
    <property type="evidence" value="ECO:0007669"/>
    <property type="project" value="InterPro"/>
</dbReference>
<comment type="caution">
    <text evidence="6">The sequence shown here is derived from an EMBL/GenBank/DDBJ whole genome shotgun (WGS) entry which is preliminary data.</text>
</comment>
<dbReference type="GO" id="GO:0043138">
    <property type="term" value="F:3'-5' DNA helicase activity"/>
    <property type="evidence" value="ECO:0007669"/>
    <property type="project" value="TreeGrafter"/>
</dbReference>
<dbReference type="PANTHER" id="PTHR11070">
    <property type="entry name" value="UVRD / RECB / PCRA DNA HELICASE FAMILY MEMBER"/>
    <property type="match status" value="1"/>
</dbReference>
<dbReference type="GO" id="GO:0005524">
    <property type="term" value="F:ATP binding"/>
    <property type="evidence" value="ECO:0007669"/>
    <property type="project" value="UniProtKB-KW"/>
</dbReference>
<name>A0A3E0WNL8_9GAMM</name>
<accession>A0A3E0WNL8</accession>
<keyword evidence="1" id="KW-0547">Nucleotide-binding</keyword>